<dbReference type="Gene3D" id="3.60.40.10">
    <property type="entry name" value="PPM-type phosphatase domain"/>
    <property type="match status" value="1"/>
</dbReference>
<evidence type="ECO:0000259" key="4">
    <source>
        <dbReference type="SMART" id="SM00331"/>
    </source>
</evidence>
<dbReference type="Proteomes" id="UP001165089">
    <property type="component" value="Unassembled WGS sequence"/>
</dbReference>
<accession>A0ABQ5Q3T8</accession>
<sequence>MSPTLKRIRWRLLWISLVALGFALGSFYLNQWVYARSDDQCSWVVENVKDGKKIVIREILPEGVAEEAGLLEGDELVAIQGHHWDATRAGTMEAQRYINSRREGTILIYTVKRQGRLLQLPLRLVKPLSLFQLALLLNGLIAWAIAVLVVVSAAERKSARHFFYLASTGLMLSGATISGNVPDRAVAAIILVNGLVSALLPPLWVHFFLRFPHPFEARKNRRLLRALYATFAAMALVLTTLTLIRLFGDGAAKALGLDGEPAPSALVGFLTLLSRWLPQSLYLAAGLLGLGFFVAGMLRVEPRFRRTLIPSLLVTTAICLDLVAMVLLQAKFGASQIFSRQSWIFMVPLPLLPLSFAYAIFRRGLFDVRKALLRWVIYFAVLGLTLALYLGGLAWAFSQALSSIPPGWAGALVGLLALPLGWSLRWLLRGIRRRFRRDIASARDTALGALREPKKRFSEEALLKTVASSLREAFQPQLLEVLPVEDRRILLPGAETLDRDDRKVTFPPQYLILPAGLLRLARENRELVLGLGSEEADWIREQGERLRAHVDALEAQLLVLLMGGDEPHAAVLLGGKYAELNYGRDDRELLREVALAASLVLETAILHRRTLAQERLSQELETARRIQEGLITSEPPSIPGFHVALRLEPALETGGDLLFVKRRPSGTWLAAVGDVCGKGLAAALYMAQATALLEHATQREDQPLETILQAMDHTLRQLLGQRGFLTLALLEWDAQGRYRLARAGHPGALLLEGLTEDCSRELAPHGRGLGLRPAGPGDWEVLEGVLPPKGWLVLYSDGLSEAMSKQGELYGVPRLCAQLRRLWGTGSPRAACEAVFRDVAAFDAQNLDDRTLFILGREV</sequence>
<name>A0ABQ5Q3T8_9BACT</name>
<dbReference type="InterPro" id="IPR001478">
    <property type="entry name" value="PDZ"/>
</dbReference>
<dbReference type="SMART" id="SM00228">
    <property type="entry name" value="PDZ"/>
    <property type="match status" value="1"/>
</dbReference>
<evidence type="ECO:0008006" key="7">
    <source>
        <dbReference type="Google" id="ProtNLM"/>
    </source>
</evidence>
<feature type="transmembrane region" description="Helical" evidence="2">
    <location>
        <begin position="408"/>
        <end position="428"/>
    </location>
</feature>
<feature type="transmembrane region" description="Helical" evidence="2">
    <location>
        <begin position="342"/>
        <end position="361"/>
    </location>
</feature>
<proteinExistence type="predicted"/>
<keyword evidence="2" id="KW-1133">Transmembrane helix</keyword>
<dbReference type="Pfam" id="PF07228">
    <property type="entry name" value="SpoIIE"/>
    <property type="match status" value="1"/>
</dbReference>
<evidence type="ECO:0000256" key="2">
    <source>
        <dbReference type="SAM" id="Phobius"/>
    </source>
</evidence>
<feature type="transmembrane region" description="Helical" evidence="2">
    <location>
        <begin position="312"/>
        <end position="330"/>
    </location>
</feature>
<keyword evidence="1" id="KW-0378">Hydrolase</keyword>
<feature type="transmembrane region" description="Helical" evidence="2">
    <location>
        <begin position="12"/>
        <end position="29"/>
    </location>
</feature>
<dbReference type="PANTHER" id="PTHR43156">
    <property type="entry name" value="STAGE II SPORULATION PROTEIN E-RELATED"/>
    <property type="match status" value="1"/>
</dbReference>
<keyword evidence="2" id="KW-0472">Membrane</keyword>
<keyword evidence="6" id="KW-1185">Reference proteome</keyword>
<evidence type="ECO:0000313" key="5">
    <source>
        <dbReference type="EMBL" id="GLH69090.1"/>
    </source>
</evidence>
<dbReference type="SMART" id="SM00331">
    <property type="entry name" value="PP2C_SIG"/>
    <property type="match status" value="1"/>
</dbReference>
<feature type="transmembrane region" description="Helical" evidence="2">
    <location>
        <begin position="373"/>
        <end position="396"/>
    </location>
</feature>
<reference evidence="5 6" key="1">
    <citation type="journal article" date="2023" name="Antonie Van Leeuwenhoek">
        <title>Mesoterricola silvestris gen. nov., sp. nov., Mesoterricola sediminis sp. nov., Geothrix oryzae sp. nov., Geothrix edaphica sp. nov., Geothrix rubra sp. nov., and Geothrix limicola sp. nov., six novel members of Acidobacteriota isolated from soils.</title>
        <authorList>
            <person name="Itoh H."/>
            <person name="Sugisawa Y."/>
            <person name="Mise K."/>
            <person name="Xu Z."/>
            <person name="Kuniyasu M."/>
            <person name="Ushijima N."/>
            <person name="Kawano K."/>
            <person name="Kobayashi E."/>
            <person name="Shiratori Y."/>
            <person name="Masuda Y."/>
            <person name="Senoo K."/>
        </authorList>
    </citation>
    <scope>NUCLEOTIDE SEQUENCE [LARGE SCALE GENOMIC DNA]</scope>
    <source>
        <strain evidence="5 6">Red803</strain>
    </source>
</reference>
<feature type="transmembrane region" description="Helical" evidence="2">
    <location>
        <begin position="162"/>
        <end position="179"/>
    </location>
</feature>
<feature type="transmembrane region" description="Helical" evidence="2">
    <location>
        <begin position="130"/>
        <end position="150"/>
    </location>
</feature>
<feature type="transmembrane region" description="Helical" evidence="2">
    <location>
        <begin position="226"/>
        <end position="247"/>
    </location>
</feature>
<keyword evidence="2" id="KW-0812">Transmembrane</keyword>
<dbReference type="InterPro" id="IPR036457">
    <property type="entry name" value="PPM-type-like_dom_sf"/>
</dbReference>
<dbReference type="InterPro" id="IPR001932">
    <property type="entry name" value="PPM-type_phosphatase-like_dom"/>
</dbReference>
<dbReference type="EMBL" id="BSDD01000001">
    <property type="protein sequence ID" value="GLH69090.1"/>
    <property type="molecule type" value="Genomic_DNA"/>
</dbReference>
<gene>
    <name evidence="5" type="ORF">GETHPA_06230</name>
</gene>
<dbReference type="SUPFAM" id="SSF50156">
    <property type="entry name" value="PDZ domain-like"/>
    <property type="match status" value="1"/>
</dbReference>
<dbReference type="InterPro" id="IPR036034">
    <property type="entry name" value="PDZ_sf"/>
</dbReference>
<organism evidence="5 6">
    <name type="scientific">Geothrix rubra</name>
    <dbReference type="NCBI Taxonomy" id="2927977"/>
    <lineage>
        <taxon>Bacteria</taxon>
        <taxon>Pseudomonadati</taxon>
        <taxon>Acidobacteriota</taxon>
        <taxon>Holophagae</taxon>
        <taxon>Holophagales</taxon>
        <taxon>Holophagaceae</taxon>
        <taxon>Geothrix</taxon>
    </lineage>
</organism>
<comment type="caution">
    <text evidence="5">The sequence shown here is derived from an EMBL/GenBank/DDBJ whole genome shotgun (WGS) entry which is preliminary data.</text>
</comment>
<protein>
    <recommendedName>
        <fullName evidence="7">PDZ domain-containing protein</fullName>
    </recommendedName>
</protein>
<feature type="transmembrane region" description="Helical" evidence="2">
    <location>
        <begin position="185"/>
        <end position="205"/>
    </location>
</feature>
<feature type="domain" description="PPM-type phosphatase" evidence="4">
    <location>
        <begin position="638"/>
        <end position="857"/>
    </location>
</feature>
<dbReference type="PANTHER" id="PTHR43156:SF2">
    <property type="entry name" value="STAGE II SPORULATION PROTEIN E"/>
    <property type="match status" value="1"/>
</dbReference>
<dbReference type="InterPro" id="IPR052016">
    <property type="entry name" value="Bact_Sigma-Reg"/>
</dbReference>
<dbReference type="RefSeq" id="WP_285722867.1">
    <property type="nucleotide sequence ID" value="NZ_BSDD01000001.1"/>
</dbReference>
<evidence type="ECO:0000259" key="3">
    <source>
        <dbReference type="SMART" id="SM00228"/>
    </source>
</evidence>
<evidence type="ECO:0000313" key="6">
    <source>
        <dbReference type="Proteomes" id="UP001165089"/>
    </source>
</evidence>
<feature type="domain" description="PDZ" evidence="3">
    <location>
        <begin position="18"/>
        <end position="115"/>
    </location>
</feature>
<dbReference type="Gene3D" id="2.30.42.10">
    <property type="match status" value="1"/>
</dbReference>
<evidence type="ECO:0000256" key="1">
    <source>
        <dbReference type="ARBA" id="ARBA00022801"/>
    </source>
</evidence>
<dbReference type="SUPFAM" id="SSF81606">
    <property type="entry name" value="PP2C-like"/>
    <property type="match status" value="1"/>
</dbReference>
<feature type="transmembrane region" description="Helical" evidence="2">
    <location>
        <begin position="281"/>
        <end position="300"/>
    </location>
</feature>